<dbReference type="GO" id="GO:0031956">
    <property type="term" value="F:medium-chain fatty acid-CoA ligase activity"/>
    <property type="evidence" value="ECO:0007669"/>
    <property type="project" value="TreeGrafter"/>
</dbReference>
<feature type="transmembrane region" description="Helical" evidence="1">
    <location>
        <begin position="1002"/>
        <end position="1028"/>
    </location>
</feature>
<evidence type="ECO:0000313" key="5">
    <source>
        <dbReference type="EMBL" id="CAE8614105.1"/>
    </source>
</evidence>
<keyword evidence="2" id="KW-0732">Signal</keyword>
<evidence type="ECO:0000259" key="3">
    <source>
        <dbReference type="Pfam" id="PF00501"/>
    </source>
</evidence>
<feature type="transmembrane region" description="Helical" evidence="1">
    <location>
        <begin position="963"/>
        <end position="982"/>
    </location>
</feature>
<keyword evidence="1" id="KW-0472">Membrane</keyword>
<reference evidence="5" key="1">
    <citation type="submission" date="2021-02" db="EMBL/GenBank/DDBJ databases">
        <authorList>
            <person name="Dougan E. K."/>
            <person name="Rhodes N."/>
            <person name="Thang M."/>
            <person name="Chan C."/>
        </authorList>
    </citation>
    <scope>NUCLEOTIDE SEQUENCE</scope>
</reference>
<comment type="caution">
    <text evidence="5">The sequence shown here is derived from an EMBL/GenBank/DDBJ whole genome shotgun (WGS) entry which is preliminary data.</text>
</comment>
<dbReference type="Gene3D" id="3.40.50.12780">
    <property type="entry name" value="N-terminal domain of ligase-like"/>
    <property type="match status" value="1"/>
</dbReference>
<organism evidence="5 6">
    <name type="scientific">Polarella glacialis</name>
    <name type="common">Dinoflagellate</name>
    <dbReference type="NCBI Taxonomy" id="89957"/>
    <lineage>
        <taxon>Eukaryota</taxon>
        <taxon>Sar</taxon>
        <taxon>Alveolata</taxon>
        <taxon>Dinophyceae</taxon>
        <taxon>Suessiales</taxon>
        <taxon>Suessiaceae</taxon>
        <taxon>Polarella</taxon>
    </lineage>
</organism>
<feature type="transmembrane region" description="Helical" evidence="1">
    <location>
        <begin position="922"/>
        <end position="942"/>
    </location>
</feature>
<dbReference type="PANTHER" id="PTHR43201">
    <property type="entry name" value="ACYL-COA SYNTHETASE"/>
    <property type="match status" value="1"/>
</dbReference>
<feature type="transmembrane region" description="Helical" evidence="1">
    <location>
        <begin position="1076"/>
        <end position="1097"/>
    </location>
</feature>
<feature type="domain" description="AMP-dependent synthetase/ligase" evidence="3">
    <location>
        <begin position="218"/>
        <end position="528"/>
    </location>
</feature>
<feature type="transmembrane region" description="Helical" evidence="1">
    <location>
        <begin position="1109"/>
        <end position="1128"/>
    </location>
</feature>
<protein>
    <recommendedName>
        <fullName evidence="7">AMP-dependent synthetase/ligase domain-containing protein</fullName>
    </recommendedName>
</protein>
<evidence type="ECO:0000259" key="4">
    <source>
        <dbReference type="Pfam" id="PF13193"/>
    </source>
</evidence>
<dbReference type="EMBL" id="CAJNNV010025365">
    <property type="protein sequence ID" value="CAE8614105.1"/>
    <property type="molecule type" value="Genomic_DNA"/>
</dbReference>
<keyword evidence="1" id="KW-0812">Transmembrane</keyword>
<dbReference type="OrthoDB" id="16262at2759"/>
<feature type="chain" id="PRO_5032581083" description="AMP-dependent synthetase/ligase domain-containing protein" evidence="2">
    <location>
        <begin position="24"/>
        <end position="1133"/>
    </location>
</feature>
<dbReference type="InterPro" id="IPR000873">
    <property type="entry name" value="AMP-dep_synth/lig_dom"/>
</dbReference>
<feature type="transmembrane region" description="Helical" evidence="1">
    <location>
        <begin position="768"/>
        <end position="791"/>
    </location>
</feature>
<feature type="transmembrane region" description="Helical" evidence="1">
    <location>
        <begin position="1040"/>
        <end position="1061"/>
    </location>
</feature>
<dbReference type="Gene3D" id="3.30.300.30">
    <property type="match status" value="1"/>
</dbReference>
<accession>A0A813FIS4</accession>
<feature type="transmembrane region" description="Helical" evidence="1">
    <location>
        <begin position="803"/>
        <end position="820"/>
    </location>
</feature>
<keyword evidence="1" id="KW-1133">Transmembrane helix</keyword>
<name>A0A813FIS4_POLGL</name>
<dbReference type="PANTHER" id="PTHR43201:SF10">
    <property type="entry name" value="CARRIER DOMAIN-CONTAINING PROTEIN"/>
    <property type="match status" value="1"/>
</dbReference>
<sequence length="1133" mass="122146">MGAMNLLAWGLLLLSLSTSIARADVVLDPGGRTEECPAESALRDEAEVKSSSVLQRDYSTKKVVAPVSGQPQPVLPPAVSAAVQLTPPPPTPVPPPTSFWHTYLFLATLLAGSMLHAIKLPSFAPLVQKSLTASGKSQHVPNKDSIKGTTAQDSALTTNVGMLEHDPPAVASCLLELLPDIEATAMCQDGADPAPVSYRELRGLLERPEAAGVSGCFLKSDRVALVLDNGKDMAVCMLAVMHMACAVPLNTGFTEKELLAAMQQLKCSVVVLRPGQAGEAARKAAEQLGLRILTLQKQIAPGRLLSLEGPRVEPDGSKESVEASSNDRVVLLLKTSGTTSKGKVVTFTMGRLSLAARYNASSVDLGQGSVCLSMMPLYHIAGISVNFLASMSAGANVLFYSGAFEVERFAAELERPDSYKPTWYFAVPAVHDAVLSYVAELGRPLKHQLRLIRSAGAALLQQTGLRLVDVFGCAVTPAYGMTEALEITCPPDNYRLERPGSVGPSISADIILVAGEVCIRGNLVMPGYEFNGPQEEDPNAEAWTTGDAKGFLCTGDLGHLDKDGWLYLTGRSKEMINRGGETINPHEVEPALASKPGIEVVVCFSAPHHALGECVAAAVVLNKGMEVQEVSPEQILQHCAPMLSGIMQPEVFVYVPRDVLPTTATKKFIRAGLAQRLGLTSDMMSSGASVFVYNPAKGMIEPRDDLQSRTVMVKDSLGHLRETSGKEATEQRLKDGLFGLGIIQVVTKHWYEGNYADVPLPSWFIPVYTKWACSAMMFMALFFLLTGHSLAQISTRKQLRERWLGLYVVMMAASYIGLATNSLIVHWYFAWLLLAELSVTGIDIMCLRLPEAMGDLRRALSASTSICIFLLCAAFTNTEIPEGFCVAAGHTLDMSAGWSLGGSRSTWGNMFLATLDWCLGEWSFGLLFIWAVSFAIGFHLLPSLSKALWARPGLLSVLAKPEVRMLSCAAVVLLIGVSPGWPNSVEGWWWPWGPRGSSGLEPLMDLSACLVSMLHTYVSIACMAVAVGPNARILQDVGKYAIGTLITHTSFSRYTLILYNIDGKWWGFHDALELGVFASSPTAVVIAMVVIPFLYVYSIGRLAQGLVDMMLSNAMNSAVLLWACYLTAVNWPS</sequence>
<dbReference type="Pfam" id="PF13193">
    <property type="entry name" value="AMP-binding_C"/>
    <property type="match status" value="1"/>
</dbReference>
<gene>
    <name evidence="5" type="ORF">PGLA1383_LOCUS31839</name>
</gene>
<dbReference type="AlphaFoldDB" id="A0A813FIS4"/>
<evidence type="ECO:0000256" key="1">
    <source>
        <dbReference type="SAM" id="Phobius"/>
    </source>
</evidence>
<dbReference type="SUPFAM" id="SSF56801">
    <property type="entry name" value="Acetyl-CoA synthetase-like"/>
    <property type="match status" value="1"/>
</dbReference>
<evidence type="ECO:0008006" key="7">
    <source>
        <dbReference type="Google" id="ProtNLM"/>
    </source>
</evidence>
<dbReference type="Pfam" id="PF00501">
    <property type="entry name" value="AMP-binding"/>
    <property type="match status" value="1"/>
</dbReference>
<evidence type="ECO:0000256" key="2">
    <source>
        <dbReference type="SAM" id="SignalP"/>
    </source>
</evidence>
<dbReference type="Proteomes" id="UP000654075">
    <property type="component" value="Unassembled WGS sequence"/>
</dbReference>
<feature type="domain" description="AMP-binding enzyme C-terminal" evidence="4">
    <location>
        <begin position="587"/>
        <end position="667"/>
    </location>
</feature>
<proteinExistence type="predicted"/>
<dbReference type="GO" id="GO:0006631">
    <property type="term" value="P:fatty acid metabolic process"/>
    <property type="evidence" value="ECO:0007669"/>
    <property type="project" value="TreeGrafter"/>
</dbReference>
<evidence type="ECO:0000313" key="6">
    <source>
        <dbReference type="Proteomes" id="UP000654075"/>
    </source>
</evidence>
<dbReference type="InterPro" id="IPR042099">
    <property type="entry name" value="ANL_N_sf"/>
</dbReference>
<dbReference type="InterPro" id="IPR025110">
    <property type="entry name" value="AMP-bd_C"/>
</dbReference>
<keyword evidence="6" id="KW-1185">Reference proteome</keyword>
<feature type="signal peptide" evidence="2">
    <location>
        <begin position="1"/>
        <end position="23"/>
    </location>
</feature>
<dbReference type="InterPro" id="IPR045851">
    <property type="entry name" value="AMP-bd_C_sf"/>
</dbReference>